<dbReference type="AlphaFoldDB" id="A0A1R1YPV9"/>
<dbReference type="Pfam" id="PF11754">
    <property type="entry name" value="Velvet"/>
    <property type="match status" value="2"/>
</dbReference>
<dbReference type="InterPro" id="IPR038491">
    <property type="entry name" value="Velvet_dom_sf"/>
</dbReference>
<dbReference type="GO" id="GO:0005634">
    <property type="term" value="C:nucleus"/>
    <property type="evidence" value="ECO:0007669"/>
    <property type="project" value="UniProtKB-SubCell"/>
</dbReference>
<dbReference type="InterPro" id="IPR021740">
    <property type="entry name" value="Velvet"/>
</dbReference>
<dbReference type="InterPro" id="IPR037525">
    <property type="entry name" value="Velvet_dom"/>
</dbReference>
<evidence type="ECO:0000256" key="2">
    <source>
        <dbReference type="ARBA" id="ARBA00023015"/>
    </source>
</evidence>
<evidence type="ECO:0000256" key="1">
    <source>
        <dbReference type="ARBA" id="ARBA00004123"/>
    </source>
</evidence>
<feature type="region of interest" description="Disordered" evidence="5">
    <location>
        <begin position="559"/>
        <end position="608"/>
    </location>
</feature>
<evidence type="ECO:0000256" key="4">
    <source>
        <dbReference type="ARBA" id="ARBA00023242"/>
    </source>
</evidence>
<evidence type="ECO:0000313" key="7">
    <source>
        <dbReference type="EMBL" id="OMJ28938.1"/>
    </source>
</evidence>
<proteinExistence type="predicted"/>
<accession>A0A1R1YPV9</accession>
<keyword evidence="8" id="KW-1185">Reference proteome</keyword>
<feature type="region of interest" description="Disordered" evidence="5">
    <location>
        <begin position="254"/>
        <end position="279"/>
    </location>
</feature>
<evidence type="ECO:0000259" key="6">
    <source>
        <dbReference type="PROSITE" id="PS51821"/>
    </source>
</evidence>
<dbReference type="PROSITE" id="PS51821">
    <property type="entry name" value="VELVET"/>
    <property type="match status" value="1"/>
</dbReference>
<feature type="region of interest" description="Disordered" evidence="5">
    <location>
        <begin position="381"/>
        <end position="418"/>
    </location>
</feature>
<feature type="domain" description="Velvet" evidence="6">
    <location>
        <begin position="19"/>
        <end position="210"/>
    </location>
</feature>
<comment type="caution">
    <text evidence="7">The sequence shown here is derived from an EMBL/GenBank/DDBJ whole genome shotgun (WGS) entry which is preliminary data.</text>
</comment>
<evidence type="ECO:0000256" key="5">
    <source>
        <dbReference type="SAM" id="MobiDB-lite"/>
    </source>
</evidence>
<evidence type="ECO:0000256" key="3">
    <source>
        <dbReference type="ARBA" id="ARBA00023163"/>
    </source>
</evidence>
<keyword evidence="4" id="KW-0539">Nucleus</keyword>
<protein>
    <recommendedName>
        <fullName evidence="6">Velvet domain-containing protein</fullName>
    </recommendedName>
</protein>
<dbReference type="PANTHER" id="PTHR33572">
    <property type="entry name" value="SPORE DEVELOPMENT REGULATOR VOSA"/>
    <property type="match status" value="1"/>
</dbReference>
<comment type="subcellular location">
    <subcellularLocation>
        <location evidence="1">Nucleus</location>
    </subcellularLocation>
</comment>
<dbReference type="Proteomes" id="UP000187429">
    <property type="component" value="Unassembled WGS sequence"/>
</dbReference>
<sequence>MDDIVSFQFTQVKQNDSHRDQISFELKIRQQPEHSRMCGIGEKADRRPIDPPPIIQLEVFDPTLPGNRRQFLHNPYYFMYTTLISANGMEELSILPDRKARAITGSSVSSLSFLKDDTGKDGAFFVFPDLSVRCEGVYKLKFLLFEIVGIRGDRNRQLNLIPDNNEKYYRKPSYETSNHSNYTPVSAPENFSNHPDYDHFHGQTPDNSQYNPHFSYRNSRPYDIYANNHFLPSRKTLPGGKKSSIQDTQNQYLAYDSKNDSHRRSLTSPNRDPDHSNPRFTREIENQHFFKGDNYDQYHNYHNSKKDDFIPTRDLKMSEKEYLSYCRNQNTNHRDYNRPPRDIHKLQLAGIPSNINFTNKRLSNNEVGFYDRNKESYIDDYRQPGAFYNPSYPRDIKGDRDLPESNESNSPLSQRTRIPESIKFGQTHLELNNPIYFRNTSNTRNTNSSPQLHKAHFISDQKPVPPTGFINRLSHLEAPVSTTSVVIRDSSNKYSYNEKKFSAGSSVHRINDEYPQDLRFYNSHTVATDIPPLHAKKRKSTNNADYRFHDSEMYPRANEYDSLESPNKRSGFNHKGYDMSSRSESPKARRITVSDLLINENPNNSSPI</sequence>
<name>A0A1R1YPV9_9FUNG</name>
<feature type="region of interest" description="Disordered" evidence="5">
    <location>
        <begin position="168"/>
        <end position="216"/>
    </location>
</feature>
<keyword evidence="3" id="KW-0804">Transcription</keyword>
<dbReference type="EMBL" id="LSSM01000428">
    <property type="protein sequence ID" value="OMJ28938.1"/>
    <property type="molecule type" value="Genomic_DNA"/>
</dbReference>
<feature type="compositionally biased region" description="Polar residues" evidence="5">
    <location>
        <begin position="405"/>
        <end position="416"/>
    </location>
</feature>
<dbReference type="PANTHER" id="PTHR33572:SF18">
    <property type="entry name" value="SPORE DEVELOPMENT REGULATOR VOSA"/>
    <property type="match status" value="1"/>
</dbReference>
<reference evidence="8" key="1">
    <citation type="submission" date="2017-01" db="EMBL/GenBank/DDBJ databases">
        <authorList>
            <person name="Wang Y."/>
            <person name="White M."/>
            <person name="Kvist S."/>
            <person name="Moncalvo J.-M."/>
        </authorList>
    </citation>
    <scope>NUCLEOTIDE SEQUENCE [LARGE SCALE GENOMIC DNA]</scope>
    <source>
        <strain evidence="8">ID-206-W2</strain>
    </source>
</reference>
<feature type="compositionally biased region" description="Basic and acidic residues" evidence="5">
    <location>
        <begin position="394"/>
        <end position="403"/>
    </location>
</feature>
<dbReference type="Gene3D" id="2.60.40.3960">
    <property type="entry name" value="Velvet domain"/>
    <property type="match status" value="1"/>
</dbReference>
<keyword evidence="2" id="KW-0805">Transcription regulation</keyword>
<feature type="compositionally biased region" description="Polar residues" evidence="5">
    <location>
        <begin position="174"/>
        <end position="193"/>
    </location>
</feature>
<dbReference type="OrthoDB" id="5599552at2759"/>
<organism evidence="7 8">
    <name type="scientific">Smittium culicis</name>
    <dbReference type="NCBI Taxonomy" id="133412"/>
    <lineage>
        <taxon>Eukaryota</taxon>
        <taxon>Fungi</taxon>
        <taxon>Fungi incertae sedis</taxon>
        <taxon>Zoopagomycota</taxon>
        <taxon>Kickxellomycotina</taxon>
        <taxon>Harpellomycetes</taxon>
        <taxon>Harpellales</taxon>
        <taxon>Legeriomycetaceae</taxon>
        <taxon>Smittium</taxon>
    </lineage>
</organism>
<evidence type="ECO:0000313" key="8">
    <source>
        <dbReference type="Proteomes" id="UP000187429"/>
    </source>
</evidence>
<feature type="compositionally biased region" description="Polar residues" evidence="5">
    <location>
        <begin position="204"/>
        <end position="216"/>
    </location>
</feature>
<gene>
    <name evidence="7" type="ORF">AYI69_g1569</name>
</gene>